<keyword evidence="2" id="KW-0678">Repressor</keyword>
<evidence type="ECO:0000313" key="3">
    <source>
        <dbReference type="EMBL" id="MEK8090004.1"/>
    </source>
</evidence>
<reference evidence="3 4" key="1">
    <citation type="submission" date="2024-04" db="EMBL/GenBank/DDBJ databases">
        <authorList>
            <person name="Abashina T."/>
            <person name="Shaikin A."/>
        </authorList>
    </citation>
    <scope>NUCLEOTIDE SEQUENCE [LARGE SCALE GENOMIC DNA]</scope>
    <source>
        <strain evidence="3 4">AAFK</strain>
    </source>
</reference>
<dbReference type="InterPro" id="IPR043519">
    <property type="entry name" value="NT_sf"/>
</dbReference>
<dbReference type="NCBIfam" id="TIGR00090">
    <property type="entry name" value="rsfS_iojap_ybeB"/>
    <property type="match status" value="1"/>
</dbReference>
<comment type="subunit">
    <text evidence="2">Interacts with ribosomal protein uL14 (rplN).</text>
</comment>
<sequence length="115" mass="12720">MQNADQLKDLVVDALEDRKGLDIKVLDVRDQTDITDYMVIATGTSDRHVRSLADAVSDKAKEQGVRPLGSEGEATGEWVLVDLGDVIAHVMRGETRDYYNLEKLWSAVGAKRSMS</sequence>
<proteinExistence type="inferred from homology"/>
<accession>A0ABU9D908</accession>
<comment type="caution">
    <text evidence="3">The sequence shown here is derived from an EMBL/GenBank/DDBJ whole genome shotgun (WGS) entry which is preliminary data.</text>
</comment>
<comment type="function">
    <text evidence="2">Functions as a ribosomal silencing factor. Interacts with ribosomal protein uL14 (rplN), blocking formation of intersubunit bridge B8. Prevents association of the 30S and 50S ribosomal subunits and the formation of functional ribosomes, thus repressing translation.</text>
</comment>
<dbReference type="SUPFAM" id="SSF81301">
    <property type="entry name" value="Nucleotidyltransferase"/>
    <property type="match status" value="1"/>
</dbReference>
<organism evidence="3 4">
    <name type="scientific">Thermithiobacillus plumbiphilus</name>
    <dbReference type="NCBI Taxonomy" id="1729899"/>
    <lineage>
        <taxon>Bacteria</taxon>
        <taxon>Pseudomonadati</taxon>
        <taxon>Pseudomonadota</taxon>
        <taxon>Acidithiobacillia</taxon>
        <taxon>Acidithiobacillales</taxon>
        <taxon>Thermithiobacillaceae</taxon>
        <taxon>Thermithiobacillus</taxon>
    </lineage>
</organism>
<dbReference type="PANTHER" id="PTHR21043">
    <property type="entry name" value="IOJAP SUPERFAMILY ORTHOLOG"/>
    <property type="match status" value="1"/>
</dbReference>
<keyword evidence="2" id="KW-0810">Translation regulation</keyword>
<keyword evidence="4" id="KW-1185">Reference proteome</keyword>
<dbReference type="Pfam" id="PF02410">
    <property type="entry name" value="RsfS"/>
    <property type="match status" value="1"/>
</dbReference>
<protein>
    <recommendedName>
        <fullName evidence="2">Ribosomal silencing factor RsfS</fullName>
    </recommendedName>
</protein>
<dbReference type="HAMAP" id="MF_01477">
    <property type="entry name" value="Iojap_RsfS"/>
    <property type="match status" value="1"/>
</dbReference>
<evidence type="ECO:0000256" key="1">
    <source>
        <dbReference type="ARBA" id="ARBA00010574"/>
    </source>
</evidence>
<keyword evidence="2" id="KW-0963">Cytoplasm</keyword>
<comment type="similarity">
    <text evidence="1 2">Belongs to the Iojap/RsfS family.</text>
</comment>
<gene>
    <name evidence="2 3" type="primary">rsfS</name>
    <name evidence="3" type="ORF">WOB96_09510</name>
</gene>
<dbReference type="Proteomes" id="UP001446205">
    <property type="component" value="Unassembled WGS sequence"/>
</dbReference>
<name>A0ABU9D908_9PROT</name>
<dbReference type="Gene3D" id="3.30.460.10">
    <property type="entry name" value="Beta Polymerase, domain 2"/>
    <property type="match status" value="1"/>
</dbReference>
<dbReference type="InterPro" id="IPR004394">
    <property type="entry name" value="Iojap/RsfS/C7orf30"/>
</dbReference>
<dbReference type="RefSeq" id="WP_341371061.1">
    <property type="nucleotide sequence ID" value="NZ_JBBPCO010000008.1"/>
</dbReference>
<comment type="subcellular location">
    <subcellularLocation>
        <location evidence="2">Cytoplasm</location>
    </subcellularLocation>
</comment>
<dbReference type="PANTHER" id="PTHR21043:SF0">
    <property type="entry name" value="MITOCHONDRIAL ASSEMBLY OF RIBOSOMAL LARGE SUBUNIT PROTEIN 1"/>
    <property type="match status" value="1"/>
</dbReference>
<evidence type="ECO:0000256" key="2">
    <source>
        <dbReference type="HAMAP-Rule" id="MF_01477"/>
    </source>
</evidence>
<evidence type="ECO:0000313" key="4">
    <source>
        <dbReference type="Proteomes" id="UP001446205"/>
    </source>
</evidence>
<dbReference type="EMBL" id="JBBPCO010000008">
    <property type="protein sequence ID" value="MEK8090004.1"/>
    <property type="molecule type" value="Genomic_DNA"/>
</dbReference>